<proteinExistence type="predicted"/>
<evidence type="ECO:0000313" key="1">
    <source>
        <dbReference type="Proteomes" id="UP000694845"/>
    </source>
</evidence>
<organism evidence="1 2">
    <name type="scientific">Acanthaster planci</name>
    <name type="common">Crown-of-thorns starfish</name>
    <dbReference type="NCBI Taxonomy" id="133434"/>
    <lineage>
        <taxon>Eukaryota</taxon>
        <taxon>Metazoa</taxon>
        <taxon>Echinodermata</taxon>
        <taxon>Eleutherozoa</taxon>
        <taxon>Asterozoa</taxon>
        <taxon>Asteroidea</taxon>
        <taxon>Valvatacea</taxon>
        <taxon>Valvatida</taxon>
        <taxon>Acanthasteridae</taxon>
        <taxon>Acanthaster</taxon>
    </lineage>
</organism>
<reference evidence="2" key="1">
    <citation type="submission" date="2025-08" db="UniProtKB">
        <authorList>
            <consortium name="RefSeq"/>
        </authorList>
    </citation>
    <scope>IDENTIFICATION</scope>
</reference>
<name>A0A8B8A2I0_ACAPL</name>
<evidence type="ECO:0000313" key="2">
    <source>
        <dbReference type="RefSeq" id="XP_022111577.1"/>
    </source>
</evidence>
<keyword evidence="1" id="KW-1185">Reference proteome</keyword>
<dbReference type="OMA" id="NHATNIF"/>
<dbReference type="Proteomes" id="UP000694845">
    <property type="component" value="Unplaced"/>
</dbReference>
<gene>
    <name evidence="2" type="primary">LOC110990782</name>
</gene>
<protein>
    <submittedName>
        <fullName evidence="2">Uncharacterized protein LOC110990782</fullName>
    </submittedName>
</protein>
<accession>A0A8B8A2I0</accession>
<dbReference type="KEGG" id="aplc:110990782"/>
<dbReference type="AlphaFoldDB" id="A0A8B8A2I0"/>
<dbReference type="OrthoDB" id="2433005at2759"/>
<dbReference type="RefSeq" id="XP_022111577.1">
    <property type="nucleotide sequence ID" value="XM_022255885.1"/>
</dbReference>
<dbReference type="GeneID" id="110990782"/>
<sequence>MIFFPSTDDRTVARMMMPPNQGRKSSTVYRQTFDARVMPAINKKNVGNEDDHFYTARANYVLEFASMVGAEVLAMDNKDKIKVGRTTLAVDRRTRNKRLFPQDDRPNYYDHDFPTPKYLLTPCGYLRLTTAEDPAVTTDEHGRKHYAHPEVGPSFLVNRGPHDEVTIETHIGDVLQMVHSMVAARKTILVLIVDGGCDYNINHPAKEIFYGRLFRDTNLDGLVVTSYCPGHSSLNPIERLWGQVTKALSSVYLFDTLPGIKYLFVLL</sequence>